<organism evidence="1 4">
    <name type="scientific">Curtobacterium pusillum</name>
    <dbReference type="NCBI Taxonomy" id="69373"/>
    <lineage>
        <taxon>Bacteria</taxon>
        <taxon>Bacillati</taxon>
        <taxon>Actinomycetota</taxon>
        <taxon>Actinomycetes</taxon>
        <taxon>Micrococcales</taxon>
        <taxon>Microbacteriaceae</taxon>
        <taxon>Curtobacterium</taxon>
    </lineage>
</organism>
<keyword evidence="3" id="KW-1185">Reference proteome</keyword>
<evidence type="ECO:0000313" key="4">
    <source>
        <dbReference type="Proteomes" id="UP000590225"/>
    </source>
</evidence>
<accession>A0AAW3T7W8</accession>
<dbReference type="RefSeq" id="WP_175352152.1">
    <property type="nucleotide sequence ID" value="NZ_JABMCE010000083.1"/>
</dbReference>
<reference evidence="2 3" key="1">
    <citation type="submission" date="2020-05" db="EMBL/GenBank/DDBJ databases">
        <title>Genome Sequencing of Type Strains.</title>
        <authorList>
            <person name="Lemaire J.F."/>
            <person name="Inderbitzin P."/>
            <person name="Gregorio O.A."/>
            <person name="Collins S.B."/>
            <person name="Wespe N."/>
            <person name="Knight-Connoni V."/>
        </authorList>
    </citation>
    <scope>NUCLEOTIDE SEQUENCE [LARGE SCALE GENOMIC DNA]</scope>
    <source>
        <strain evidence="2 3">ATCC 19096</strain>
    </source>
</reference>
<dbReference type="EMBL" id="JABMCE010000083">
    <property type="protein sequence ID" value="NUU14679.1"/>
    <property type="molecule type" value="Genomic_DNA"/>
</dbReference>
<sequence length="73" mass="8517">MFDLPWADHRRIDVATKDSRGMRIDYALWFDLADGGTLVLSPRTTLGRPFEAGQTKLDILMRVLRSLRRELER</sequence>
<protein>
    <submittedName>
        <fullName evidence="1">Uncharacterized protein</fullName>
    </submittedName>
</protein>
<name>A0AAW3T7W8_9MICO</name>
<reference evidence="1 4" key="2">
    <citation type="submission" date="2020-07" db="EMBL/GenBank/DDBJ databases">
        <title>Above-ground endophytic microbial communities from plants in different locations in the United States.</title>
        <authorList>
            <person name="Frank C."/>
        </authorList>
    </citation>
    <scope>NUCLEOTIDE SEQUENCE [LARGE SCALE GENOMIC DNA]</scope>
    <source>
        <strain evidence="1 4">WPL5_2</strain>
    </source>
</reference>
<dbReference type="AlphaFoldDB" id="A0AAW3T7W8"/>
<dbReference type="Proteomes" id="UP000590225">
    <property type="component" value="Unassembled WGS sequence"/>
</dbReference>
<evidence type="ECO:0000313" key="1">
    <source>
        <dbReference type="EMBL" id="MBA8990810.1"/>
    </source>
</evidence>
<comment type="caution">
    <text evidence="1">The sequence shown here is derived from an EMBL/GenBank/DDBJ whole genome shotgun (WGS) entry which is preliminary data.</text>
</comment>
<proteinExistence type="predicted"/>
<dbReference type="EMBL" id="JACGXP010000003">
    <property type="protein sequence ID" value="MBA8990810.1"/>
    <property type="molecule type" value="Genomic_DNA"/>
</dbReference>
<dbReference type="Proteomes" id="UP000573001">
    <property type="component" value="Unassembled WGS sequence"/>
</dbReference>
<evidence type="ECO:0000313" key="3">
    <source>
        <dbReference type="Proteomes" id="UP000573001"/>
    </source>
</evidence>
<gene>
    <name evidence="1" type="ORF">FHW23_002075</name>
    <name evidence="2" type="ORF">HP507_12650</name>
</gene>
<evidence type="ECO:0000313" key="2">
    <source>
        <dbReference type="EMBL" id="NUU14679.1"/>
    </source>
</evidence>